<name>A0A7X6ICE4_9BACT</name>
<feature type="domain" description="Peptidase M24" evidence="6">
    <location>
        <begin position="139"/>
        <end position="359"/>
    </location>
</feature>
<evidence type="ECO:0000259" key="6">
    <source>
        <dbReference type="Pfam" id="PF00557"/>
    </source>
</evidence>
<dbReference type="EMBL" id="VTOW01000003">
    <property type="protein sequence ID" value="NKE72563.1"/>
    <property type="molecule type" value="Genomic_DNA"/>
</dbReference>
<dbReference type="SUPFAM" id="SSF55920">
    <property type="entry name" value="Creatinase/aminopeptidase"/>
    <property type="match status" value="1"/>
</dbReference>
<evidence type="ECO:0000256" key="1">
    <source>
        <dbReference type="ARBA" id="ARBA00022670"/>
    </source>
</evidence>
<dbReference type="InterPro" id="IPR000994">
    <property type="entry name" value="Pept_M24"/>
</dbReference>
<dbReference type="GO" id="GO:0046872">
    <property type="term" value="F:metal ion binding"/>
    <property type="evidence" value="ECO:0007669"/>
    <property type="project" value="UniProtKB-KW"/>
</dbReference>
<protein>
    <submittedName>
        <fullName evidence="7">Aminopeptidase P family protein</fullName>
    </submittedName>
</protein>
<keyword evidence="8" id="KW-1185">Reference proteome</keyword>
<dbReference type="Pfam" id="PF00557">
    <property type="entry name" value="Peptidase_M24"/>
    <property type="match status" value="1"/>
</dbReference>
<dbReference type="PANTHER" id="PTHR46112">
    <property type="entry name" value="AMINOPEPTIDASE"/>
    <property type="match status" value="1"/>
</dbReference>
<dbReference type="PANTHER" id="PTHR46112:SF2">
    <property type="entry name" value="XAA-PRO AMINOPEPTIDASE P-RELATED"/>
    <property type="match status" value="1"/>
</dbReference>
<dbReference type="CDD" id="cd01066">
    <property type="entry name" value="APP_MetAP"/>
    <property type="match status" value="1"/>
</dbReference>
<organism evidence="7 8">
    <name type="scientific">Candidatus Manganitrophus noduliformans</name>
    <dbReference type="NCBI Taxonomy" id="2606439"/>
    <lineage>
        <taxon>Bacteria</taxon>
        <taxon>Pseudomonadati</taxon>
        <taxon>Nitrospirota</taxon>
        <taxon>Nitrospiria</taxon>
        <taxon>Candidatus Troglogloeales</taxon>
        <taxon>Candidatus Manganitrophaceae</taxon>
        <taxon>Candidatus Manganitrophus</taxon>
    </lineage>
</organism>
<dbReference type="AlphaFoldDB" id="A0A7X6ICE4"/>
<dbReference type="Gene3D" id="3.40.350.10">
    <property type="entry name" value="Creatinase/prolidase N-terminal domain"/>
    <property type="match status" value="1"/>
</dbReference>
<dbReference type="InterPro" id="IPR050659">
    <property type="entry name" value="Peptidase_M24B"/>
</dbReference>
<evidence type="ECO:0000256" key="4">
    <source>
        <dbReference type="ARBA" id="ARBA00023049"/>
    </source>
</evidence>
<keyword evidence="1" id="KW-0645">Protease</keyword>
<evidence type="ECO:0000256" key="5">
    <source>
        <dbReference type="RuleBase" id="RU000590"/>
    </source>
</evidence>
<proteinExistence type="inferred from homology"/>
<sequence length="376" mass="42025">MAERPDILLIACSETDSNIYYATKFLAPDNFIFLRARGKTFLLMSDLEVDRARAQSSVDQVLSYSEYEERTKKRGIDRPDMADVVQTLLQEQGVKELTVPANFPLEYGDALRSRGFTLSIKKEPFFEERALKTPEEVAAIRKSQIAVEEAVAEAFDLLRRAEIKNGQIYLEGKVLTSESVRSHLHLRMMEKGCIGQHTIIACGVDACDPHNEGSGPLRANEPIIFDVFPRSSETRYFADMSRTVVKGRASDGMKKLYDTVLEGQELGISRVRSGASGKAIHEEIVGLFEKKGYHTGKVGGRMQGFFHGTGHGVGIDIHEPPRISRADWILKEGEVVTVEPGLYYPEIGAVRIEDMVLVEKDGCRNLTTFPKKLEIP</sequence>
<reference evidence="7 8" key="1">
    <citation type="journal article" date="2020" name="Nature">
        <title>Bacterial chemolithoautotrophy via manganese oxidation.</title>
        <authorList>
            <person name="Yu H."/>
            <person name="Leadbetter J.R."/>
        </authorList>
    </citation>
    <scope>NUCLEOTIDE SEQUENCE [LARGE SCALE GENOMIC DNA]</scope>
    <source>
        <strain evidence="7 8">Mn-1</strain>
    </source>
</reference>
<keyword evidence="4" id="KW-0482">Metalloprotease</keyword>
<comment type="caution">
    <text evidence="7">The sequence shown here is derived from an EMBL/GenBank/DDBJ whole genome shotgun (WGS) entry which is preliminary data.</text>
</comment>
<dbReference type="PROSITE" id="PS00491">
    <property type="entry name" value="PROLINE_PEPTIDASE"/>
    <property type="match status" value="1"/>
</dbReference>
<evidence type="ECO:0000256" key="2">
    <source>
        <dbReference type="ARBA" id="ARBA00022723"/>
    </source>
</evidence>
<keyword evidence="3" id="KW-0378">Hydrolase</keyword>
<dbReference type="InterPro" id="IPR029149">
    <property type="entry name" value="Creatin/AminoP/Spt16_N"/>
</dbReference>
<keyword evidence="2 5" id="KW-0479">Metal-binding</keyword>
<dbReference type="GO" id="GO:0004177">
    <property type="term" value="F:aminopeptidase activity"/>
    <property type="evidence" value="ECO:0007669"/>
    <property type="project" value="UniProtKB-KW"/>
</dbReference>
<evidence type="ECO:0000313" key="8">
    <source>
        <dbReference type="Proteomes" id="UP000534783"/>
    </source>
</evidence>
<dbReference type="RefSeq" id="WP_168062326.1">
    <property type="nucleotide sequence ID" value="NZ_VTOW01000003.1"/>
</dbReference>
<evidence type="ECO:0000256" key="3">
    <source>
        <dbReference type="ARBA" id="ARBA00022801"/>
    </source>
</evidence>
<dbReference type="GO" id="GO:0006508">
    <property type="term" value="P:proteolysis"/>
    <property type="evidence" value="ECO:0007669"/>
    <property type="project" value="UniProtKB-KW"/>
</dbReference>
<keyword evidence="7" id="KW-0031">Aminopeptidase</keyword>
<dbReference type="GO" id="GO:0008237">
    <property type="term" value="F:metallopeptidase activity"/>
    <property type="evidence" value="ECO:0007669"/>
    <property type="project" value="UniProtKB-KW"/>
</dbReference>
<comment type="similarity">
    <text evidence="5">Belongs to the peptidase M24B family.</text>
</comment>
<dbReference type="Gene3D" id="3.90.230.10">
    <property type="entry name" value="Creatinase/methionine aminopeptidase superfamily"/>
    <property type="match status" value="1"/>
</dbReference>
<accession>A0A7X6ICE4</accession>
<gene>
    <name evidence="7" type="ORF">MNODULE_17565</name>
</gene>
<dbReference type="InterPro" id="IPR001131">
    <property type="entry name" value="Peptidase_M24B_aminopep-P_CS"/>
</dbReference>
<evidence type="ECO:0000313" key="7">
    <source>
        <dbReference type="EMBL" id="NKE72563.1"/>
    </source>
</evidence>
<dbReference type="InterPro" id="IPR036005">
    <property type="entry name" value="Creatinase/aminopeptidase-like"/>
</dbReference>
<dbReference type="Proteomes" id="UP000534783">
    <property type="component" value="Unassembled WGS sequence"/>
</dbReference>